<feature type="compositionally biased region" description="Basic and acidic residues" evidence="1">
    <location>
        <begin position="77"/>
        <end position="125"/>
    </location>
</feature>
<name>A0A3N4HLD6_ASCIM</name>
<accession>A0A3N4HLD6</accession>
<feature type="region of interest" description="Disordered" evidence="1">
    <location>
        <begin position="1"/>
        <end position="142"/>
    </location>
</feature>
<evidence type="ECO:0000313" key="2">
    <source>
        <dbReference type="EMBL" id="RPA74642.1"/>
    </source>
</evidence>
<reference evidence="2 3" key="1">
    <citation type="journal article" date="2018" name="Nat. Ecol. Evol.">
        <title>Pezizomycetes genomes reveal the molecular basis of ectomycorrhizal truffle lifestyle.</title>
        <authorList>
            <person name="Murat C."/>
            <person name="Payen T."/>
            <person name="Noel B."/>
            <person name="Kuo A."/>
            <person name="Morin E."/>
            <person name="Chen J."/>
            <person name="Kohler A."/>
            <person name="Krizsan K."/>
            <person name="Balestrini R."/>
            <person name="Da Silva C."/>
            <person name="Montanini B."/>
            <person name="Hainaut M."/>
            <person name="Levati E."/>
            <person name="Barry K.W."/>
            <person name="Belfiori B."/>
            <person name="Cichocki N."/>
            <person name="Clum A."/>
            <person name="Dockter R.B."/>
            <person name="Fauchery L."/>
            <person name="Guy J."/>
            <person name="Iotti M."/>
            <person name="Le Tacon F."/>
            <person name="Lindquist E.A."/>
            <person name="Lipzen A."/>
            <person name="Malagnac F."/>
            <person name="Mello A."/>
            <person name="Molinier V."/>
            <person name="Miyauchi S."/>
            <person name="Poulain J."/>
            <person name="Riccioni C."/>
            <person name="Rubini A."/>
            <person name="Sitrit Y."/>
            <person name="Splivallo R."/>
            <person name="Traeger S."/>
            <person name="Wang M."/>
            <person name="Zifcakova L."/>
            <person name="Wipf D."/>
            <person name="Zambonelli A."/>
            <person name="Paolocci F."/>
            <person name="Nowrousian M."/>
            <person name="Ottonello S."/>
            <person name="Baldrian P."/>
            <person name="Spatafora J.W."/>
            <person name="Henrissat B."/>
            <person name="Nagy L.G."/>
            <person name="Aury J.M."/>
            <person name="Wincker P."/>
            <person name="Grigoriev I.V."/>
            <person name="Bonfante P."/>
            <person name="Martin F.M."/>
        </authorList>
    </citation>
    <scope>NUCLEOTIDE SEQUENCE [LARGE SCALE GENOMIC DNA]</scope>
    <source>
        <strain evidence="2 3">RN42</strain>
    </source>
</reference>
<proteinExistence type="predicted"/>
<evidence type="ECO:0000256" key="1">
    <source>
        <dbReference type="SAM" id="MobiDB-lite"/>
    </source>
</evidence>
<keyword evidence="3" id="KW-1185">Reference proteome</keyword>
<feature type="compositionally biased region" description="Basic and acidic residues" evidence="1">
    <location>
        <begin position="1"/>
        <end position="24"/>
    </location>
</feature>
<gene>
    <name evidence="2" type="ORF">BJ508DRAFT_312683</name>
</gene>
<protein>
    <submittedName>
        <fullName evidence="2">Uncharacterized protein</fullName>
    </submittedName>
</protein>
<dbReference type="AlphaFoldDB" id="A0A3N4HLD6"/>
<evidence type="ECO:0000313" key="3">
    <source>
        <dbReference type="Proteomes" id="UP000275078"/>
    </source>
</evidence>
<dbReference type="EMBL" id="ML119784">
    <property type="protein sequence ID" value="RPA74642.1"/>
    <property type="molecule type" value="Genomic_DNA"/>
</dbReference>
<dbReference type="Proteomes" id="UP000275078">
    <property type="component" value="Unassembled WGS sequence"/>
</dbReference>
<sequence>MSESQRVSELRASEKPELRRKEGASGKPEVGSEEGERGVGIEPEGEQAVRRITCQIVGQEAGIEGSERGAGNKKSVKKPEPKGASEELVTKSQPESRNKSERAGSHIELKMASEKPESSLKENEKSYLSNNQSRSRNRGGDE</sequence>
<organism evidence="2 3">
    <name type="scientific">Ascobolus immersus RN42</name>
    <dbReference type="NCBI Taxonomy" id="1160509"/>
    <lineage>
        <taxon>Eukaryota</taxon>
        <taxon>Fungi</taxon>
        <taxon>Dikarya</taxon>
        <taxon>Ascomycota</taxon>
        <taxon>Pezizomycotina</taxon>
        <taxon>Pezizomycetes</taxon>
        <taxon>Pezizales</taxon>
        <taxon>Ascobolaceae</taxon>
        <taxon>Ascobolus</taxon>
    </lineage>
</organism>